<organism evidence="2 3">
    <name type="scientific">Gallionella capsiferriformans (strain ES-2)</name>
    <name type="common">Gallionella ferruginea capsiferriformans (strain ES-2)</name>
    <dbReference type="NCBI Taxonomy" id="395494"/>
    <lineage>
        <taxon>Bacteria</taxon>
        <taxon>Pseudomonadati</taxon>
        <taxon>Pseudomonadota</taxon>
        <taxon>Betaproteobacteria</taxon>
        <taxon>Nitrosomonadales</taxon>
        <taxon>Gallionellaceae</taxon>
        <taxon>Gallionella</taxon>
    </lineage>
</organism>
<dbReference type="AlphaFoldDB" id="D9SC33"/>
<keyword evidence="3" id="KW-1185">Reference proteome</keyword>
<keyword evidence="1" id="KW-1133">Transmembrane helix</keyword>
<evidence type="ECO:0000313" key="3">
    <source>
        <dbReference type="Proteomes" id="UP000001235"/>
    </source>
</evidence>
<feature type="transmembrane region" description="Helical" evidence="1">
    <location>
        <begin position="307"/>
        <end position="325"/>
    </location>
</feature>
<feature type="transmembrane region" description="Helical" evidence="1">
    <location>
        <begin position="274"/>
        <end position="295"/>
    </location>
</feature>
<reference evidence="2 3" key="1">
    <citation type="submission" date="2010-08" db="EMBL/GenBank/DDBJ databases">
        <title>Complete sequence of Gallionella capsiferriformans ES-2.</title>
        <authorList>
            <consortium name="US DOE Joint Genome Institute"/>
            <person name="Lucas S."/>
            <person name="Copeland A."/>
            <person name="Lapidus A."/>
            <person name="Cheng J.-F."/>
            <person name="Bruce D."/>
            <person name="Goodwin L."/>
            <person name="Pitluck S."/>
            <person name="Chertkov O."/>
            <person name="Davenport K.W."/>
            <person name="Detter J.C."/>
            <person name="Han C."/>
            <person name="Tapia R."/>
            <person name="Land M."/>
            <person name="Hauser L."/>
            <person name="Chang Y.-J."/>
            <person name="Jeffries C."/>
            <person name="Kyrpides N."/>
            <person name="Ivanova N."/>
            <person name="Mikhailova N."/>
            <person name="Shelobolina E.S."/>
            <person name="Picardal F."/>
            <person name="Roden E."/>
            <person name="Emerson D."/>
            <person name="Woyke T."/>
        </authorList>
    </citation>
    <scope>NUCLEOTIDE SEQUENCE [LARGE SCALE GENOMIC DNA]</scope>
    <source>
        <strain evidence="2 3">ES-2</strain>
    </source>
</reference>
<keyword evidence="1" id="KW-0472">Membrane</keyword>
<dbReference type="HOGENOM" id="CLU_780332_0_0_4"/>
<feature type="transmembrane region" description="Helical" evidence="1">
    <location>
        <begin position="207"/>
        <end position="228"/>
    </location>
</feature>
<feature type="transmembrane region" description="Helical" evidence="1">
    <location>
        <begin position="131"/>
        <end position="148"/>
    </location>
</feature>
<evidence type="ECO:0008006" key="4">
    <source>
        <dbReference type="Google" id="ProtNLM"/>
    </source>
</evidence>
<sequence length="337" mass="38532">MLAYSNWAVLTVCFVVVLSLALSGVALCSVLHLVGAQWRFNVRHLAVSLYALFPLAFVLLVVLLVGGSHTFPWWDVPVGHEAHMPGWYQPHWLMSREVVGMIFMAALYWVFIQRQAVSENSPEDAKRFHTVATWIPFFFVLYSTMVAWDFEMTLVPHWHSAIYGLQQFISNFGMFLAFMTVWIYFMNTKGKLVTPVPDKIYNYMAQMMLSFTLLWIYTFDAQYLTIWYGNLADETDRVFAMQDGDYAFIWWSMIVLKFVVPFVTFCFPGPRHNVTAINAVAICIIIGTLFERYVWIGGVTGTGNYPIVASIVIGGTVALIGYFLVRSYMQSRSLIKG</sequence>
<dbReference type="Proteomes" id="UP000001235">
    <property type="component" value="Chromosome"/>
</dbReference>
<feature type="transmembrane region" description="Helical" evidence="1">
    <location>
        <begin position="6"/>
        <end position="35"/>
    </location>
</feature>
<dbReference type="STRING" id="395494.Galf_0454"/>
<gene>
    <name evidence="2" type="ordered locus">Galf_0454</name>
</gene>
<dbReference type="RefSeq" id="WP_013292441.1">
    <property type="nucleotide sequence ID" value="NC_014394.1"/>
</dbReference>
<dbReference type="EMBL" id="CP002159">
    <property type="protein sequence ID" value="ADL54498.1"/>
    <property type="molecule type" value="Genomic_DNA"/>
</dbReference>
<accession>D9SC33</accession>
<evidence type="ECO:0000313" key="2">
    <source>
        <dbReference type="EMBL" id="ADL54498.1"/>
    </source>
</evidence>
<name>D9SC33_GALCS</name>
<protein>
    <recommendedName>
        <fullName evidence="4">Polysulphide reductase NrfD</fullName>
    </recommendedName>
</protein>
<proteinExistence type="predicted"/>
<dbReference type="OrthoDB" id="140980at2"/>
<dbReference type="PANTHER" id="PTHR43044:SF1">
    <property type="entry name" value="QUINOL:CYTOCHROME C OXIDOREDUCTASE QUINONE-BINDING SUBUNIT 2"/>
    <property type="match status" value="1"/>
</dbReference>
<feature type="transmembrane region" description="Helical" evidence="1">
    <location>
        <begin position="168"/>
        <end position="186"/>
    </location>
</feature>
<feature type="transmembrane region" description="Helical" evidence="1">
    <location>
        <begin position="248"/>
        <end position="267"/>
    </location>
</feature>
<dbReference type="eggNOG" id="COG5557">
    <property type="taxonomic scope" value="Bacteria"/>
</dbReference>
<keyword evidence="1" id="KW-0812">Transmembrane</keyword>
<feature type="transmembrane region" description="Helical" evidence="1">
    <location>
        <begin position="91"/>
        <end position="111"/>
    </location>
</feature>
<feature type="transmembrane region" description="Helical" evidence="1">
    <location>
        <begin position="47"/>
        <end position="71"/>
    </location>
</feature>
<dbReference type="PANTHER" id="PTHR43044">
    <property type="match status" value="1"/>
</dbReference>
<evidence type="ECO:0000256" key="1">
    <source>
        <dbReference type="SAM" id="Phobius"/>
    </source>
</evidence>
<dbReference type="KEGG" id="gca:Galf_0454"/>